<keyword evidence="3" id="KW-1185">Reference proteome</keyword>
<dbReference type="SUPFAM" id="SSF47413">
    <property type="entry name" value="lambda repressor-like DNA-binding domains"/>
    <property type="match status" value="1"/>
</dbReference>
<evidence type="ECO:0000313" key="3">
    <source>
        <dbReference type="Proteomes" id="UP001501251"/>
    </source>
</evidence>
<name>A0ABP8B309_9ACTN</name>
<dbReference type="Proteomes" id="UP001501251">
    <property type="component" value="Unassembled WGS sequence"/>
</dbReference>
<dbReference type="InterPro" id="IPR010982">
    <property type="entry name" value="Lambda_DNA-bd_dom_sf"/>
</dbReference>
<protein>
    <submittedName>
        <fullName evidence="2">Helix-turn-helix transcriptional regulator</fullName>
    </submittedName>
</protein>
<dbReference type="EMBL" id="BAABAQ010000008">
    <property type="protein sequence ID" value="GAA4196665.1"/>
    <property type="molecule type" value="Genomic_DNA"/>
</dbReference>
<dbReference type="Gene3D" id="1.10.260.40">
    <property type="entry name" value="lambda repressor-like DNA-binding domains"/>
    <property type="match status" value="1"/>
</dbReference>
<dbReference type="Pfam" id="PF13560">
    <property type="entry name" value="HTH_31"/>
    <property type="match status" value="1"/>
</dbReference>
<reference evidence="3" key="1">
    <citation type="journal article" date="2019" name="Int. J. Syst. Evol. Microbiol.">
        <title>The Global Catalogue of Microorganisms (GCM) 10K type strain sequencing project: providing services to taxonomists for standard genome sequencing and annotation.</title>
        <authorList>
            <consortium name="The Broad Institute Genomics Platform"/>
            <consortium name="The Broad Institute Genome Sequencing Center for Infectious Disease"/>
            <person name="Wu L."/>
            <person name="Ma J."/>
        </authorList>
    </citation>
    <scope>NUCLEOTIDE SEQUENCE [LARGE SCALE GENOMIC DNA]</scope>
    <source>
        <strain evidence="3">JCM 17388</strain>
    </source>
</reference>
<evidence type="ECO:0000259" key="1">
    <source>
        <dbReference type="PROSITE" id="PS50943"/>
    </source>
</evidence>
<gene>
    <name evidence="2" type="ORF">GCM10022252_44360</name>
</gene>
<feature type="domain" description="HTH cro/C1-type" evidence="1">
    <location>
        <begin position="17"/>
        <end position="72"/>
    </location>
</feature>
<evidence type="ECO:0000313" key="2">
    <source>
        <dbReference type="EMBL" id="GAA4196665.1"/>
    </source>
</evidence>
<proteinExistence type="predicted"/>
<dbReference type="InterPro" id="IPR001387">
    <property type="entry name" value="Cro/C1-type_HTH"/>
</dbReference>
<dbReference type="InterPro" id="IPR043917">
    <property type="entry name" value="DUF5753"/>
</dbReference>
<dbReference type="PROSITE" id="PS50943">
    <property type="entry name" value="HTH_CROC1"/>
    <property type="match status" value="1"/>
</dbReference>
<dbReference type="SMART" id="SM00530">
    <property type="entry name" value="HTH_XRE"/>
    <property type="match status" value="1"/>
</dbReference>
<organism evidence="2 3">
    <name type="scientific">Streptosporangium oxazolinicum</name>
    <dbReference type="NCBI Taxonomy" id="909287"/>
    <lineage>
        <taxon>Bacteria</taxon>
        <taxon>Bacillati</taxon>
        <taxon>Actinomycetota</taxon>
        <taxon>Actinomycetes</taxon>
        <taxon>Streptosporangiales</taxon>
        <taxon>Streptosporangiaceae</taxon>
        <taxon>Streptosporangium</taxon>
    </lineage>
</organism>
<accession>A0ABP8B309</accession>
<dbReference type="Pfam" id="PF19054">
    <property type="entry name" value="DUF5753"/>
    <property type="match status" value="1"/>
</dbReference>
<comment type="caution">
    <text evidence="2">The sequence shown here is derived from an EMBL/GenBank/DDBJ whole genome shotgun (WGS) entry which is preliminary data.</text>
</comment>
<dbReference type="CDD" id="cd00093">
    <property type="entry name" value="HTH_XRE"/>
    <property type="match status" value="1"/>
</dbReference>
<sequence>MPMKSPTVRHRRLGRELRRLRETANLSVDAAAIHLGWSQSKVNRIENARIMISSTDIANACDLYGADSPTKASLIQLAKDASQRGWWTAYSDVFTGSFVGLEAEASDIYIWQPLLIPGLLQTDKYAHELFRVGRPDFSDSDIDRHVSARMARKIVLGTPPIIRVVIDETVLRPVERPKIMAEQIEALLGFAARDTITIQVLPHRAGLHRGLEGAFSVMSFSEPTDPDVGYVESPAGDIYVEAPDQVRLLKLMFERLAGSALSPEESAAFLSSARSNHV</sequence>